<comment type="caution">
    <text evidence="1">The sequence shown here is derived from an EMBL/GenBank/DDBJ whole genome shotgun (WGS) entry which is preliminary data.</text>
</comment>
<evidence type="ECO:0000313" key="2">
    <source>
        <dbReference type="Proteomes" id="UP000255207"/>
    </source>
</evidence>
<gene>
    <name evidence="1" type="ORF">DWE98_10125</name>
</gene>
<name>A0A370L7N6_9HYPH</name>
<organism evidence="1 2">
    <name type="scientific">Bosea caraganae</name>
    <dbReference type="NCBI Taxonomy" id="2763117"/>
    <lineage>
        <taxon>Bacteria</taxon>
        <taxon>Pseudomonadati</taxon>
        <taxon>Pseudomonadota</taxon>
        <taxon>Alphaproteobacteria</taxon>
        <taxon>Hyphomicrobiales</taxon>
        <taxon>Boseaceae</taxon>
        <taxon>Bosea</taxon>
    </lineage>
</organism>
<accession>A0A370L7N6</accession>
<dbReference type="OrthoDB" id="8852350at2"/>
<dbReference type="AlphaFoldDB" id="A0A370L7N6"/>
<dbReference type="Pfam" id="PF13665">
    <property type="entry name" value="Tox-PAAR-like"/>
    <property type="match status" value="1"/>
</dbReference>
<dbReference type="EMBL" id="QQTP01000004">
    <property type="protein sequence ID" value="RDJ26183.1"/>
    <property type="molecule type" value="Genomic_DNA"/>
</dbReference>
<keyword evidence="2" id="KW-1185">Reference proteome</keyword>
<evidence type="ECO:0000313" key="1">
    <source>
        <dbReference type="EMBL" id="RDJ26183.1"/>
    </source>
</evidence>
<reference evidence="2" key="1">
    <citation type="submission" date="2018-07" db="EMBL/GenBank/DDBJ databases">
        <authorList>
            <person name="Safronova V.I."/>
            <person name="Chirak E.R."/>
            <person name="Sazanova A.L."/>
        </authorList>
    </citation>
    <scope>NUCLEOTIDE SEQUENCE [LARGE SCALE GENOMIC DNA]</scope>
    <source>
        <strain evidence="2">RCAM04685</strain>
    </source>
</reference>
<proteinExistence type="predicted"/>
<dbReference type="Proteomes" id="UP000255207">
    <property type="component" value="Unassembled WGS sequence"/>
</dbReference>
<sequence length="134" mass="13608">MFWNGNGPMPGMNFAFPDVCLVPTPAGPIPTPFPNIALTPTAIPNQVKVLAMCMPTHNVMTVTPLSNGDNPGVAMGVASGMVMGPATAAMGSTNVLIGGPPVAKLAMPAKQNGLSPNTVGMTIAPSQIKVMALR</sequence>
<protein>
    <submittedName>
        <fullName evidence="1">DUF4150 domain-containing protein</fullName>
    </submittedName>
</protein>